<dbReference type="Proteomes" id="UP000278746">
    <property type="component" value="Unassembled WGS sequence"/>
</dbReference>
<dbReference type="InterPro" id="IPR029069">
    <property type="entry name" value="HotDog_dom_sf"/>
</dbReference>
<proteinExistence type="predicted"/>
<gene>
    <name evidence="3" type="ORF">EBO34_19060</name>
</gene>
<feature type="domain" description="Thioesterase" evidence="2">
    <location>
        <begin position="47"/>
        <end position="118"/>
    </location>
</feature>
<keyword evidence="1" id="KW-0378">Hydrolase</keyword>
<accession>A0A3M7TM17</accession>
<name>A0A3M7TM17_9BACI</name>
<organism evidence="3 4">
    <name type="scientific">Alteribacter keqinensis</name>
    <dbReference type="NCBI Taxonomy" id="2483800"/>
    <lineage>
        <taxon>Bacteria</taxon>
        <taxon>Bacillati</taxon>
        <taxon>Bacillota</taxon>
        <taxon>Bacilli</taxon>
        <taxon>Bacillales</taxon>
        <taxon>Bacillaceae</taxon>
        <taxon>Alteribacter</taxon>
    </lineage>
</organism>
<dbReference type="AlphaFoldDB" id="A0A3M7TM17"/>
<dbReference type="SUPFAM" id="SSF54637">
    <property type="entry name" value="Thioesterase/thiol ester dehydrase-isomerase"/>
    <property type="match status" value="1"/>
</dbReference>
<protein>
    <submittedName>
        <fullName evidence="3">PaaI family thioesterase</fullName>
    </submittedName>
</protein>
<dbReference type="RefSeq" id="WP_122901625.1">
    <property type="nucleotide sequence ID" value="NZ_RHIB01000004.1"/>
</dbReference>
<dbReference type="Gene3D" id="3.10.129.10">
    <property type="entry name" value="Hotdog Thioesterase"/>
    <property type="match status" value="1"/>
</dbReference>
<dbReference type="InterPro" id="IPR003736">
    <property type="entry name" value="PAAI_dom"/>
</dbReference>
<dbReference type="OrthoDB" id="337200at2"/>
<dbReference type="CDD" id="cd03443">
    <property type="entry name" value="PaaI_thioesterase"/>
    <property type="match status" value="1"/>
</dbReference>
<evidence type="ECO:0000313" key="4">
    <source>
        <dbReference type="Proteomes" id="UP000278746"/>
    </source>
</evidence>
<dbReference type="Pfam" id="PF03061">
    <property type="entry name" value="4HBT"/>
    <property type="match status" value="1"/>
</dbReference>
<dbReference type="EMBL" id="RHIB01000004">
    <property type="protein sequence ID" value="RNA66230.1"/>
    <property type="molecule type" value="Genomic_DNA"/>
</dbReference>
<comment type="caution">
    <text evidence="3">The sequence shown here is derived from an EMBL/GenBank/DDBJ whole genome shotgun (WGS) entry which is preliminary data.</text>
</comment>
<keyword evidence="4" id="KW-1185">Reference proteome</keyword>
<evidence type="ECO:0000313" key="3">
    <source>
        <dbReference type="EMBL" id="RNA66230.1"/>
    </source>
</evidence>
<sequence length="133" mass="14705">MPGTSESLKGRFETSPFFAHLGFEIETYEKDNVVLKLPIQKHLINTNGTVHGGVYATMLDNIMSMVVRNAIDEDIVTVNMNIHFLAPIKAGELLAEATIIQQGYRIVTCEGEIYSNNKVVAKSSGTFKVKRST</sequence>
<evidence type="ECO:0000256" key="1">
    <source>
        <dbReference type="ARBA" id="ARBA00022801"/>
    </source>
</evidence>
<dbReference type="PANTHER" id="PTHR43240">
    <property type="entry name" value="1,4-DIHYDROXY-2-NAPHTHOYL-COA THIOESTERASE 1"/>
    <property type="match status" value="1"/>
</dbReference>
<dbReference type="InterPro" id="IPR006683">
    <property type="entry name" value="Thioestr_dom"/>
</dbReference>
<dbReference type="NCBIfam" id="TIGR00369">
    <property type="entry name" value="unchar_dom_1"/>
    <property type="match status" value="1"/>
</dbReference>
<dbReference type="GO" id="GO:0016289">
    <property type="term" value="F:acyl-CoA hydrolase activity"/>
    <property type="evidence" value="ECO:0007669"/>
    <property type="project" value="UniProtKB-ARBA"/>
</dbReference>
<evidence type="ECO:0000259" key="2">
    <source>
        <dbReference type="Pfam" id="PF03061"/>
    </source>
</evidence>
<reference evidence="3 4" key="1">
    <citation type="submission" date="2018-10" db="EMBL/GenBank/DDBJ databases">
        <title>Bacillus Keqinensis sp. nov., a moderately halophilic bacterium isolated from a saline-alkaline lake.</title>
        <authorList>
            <person name="Wang H."/>
        </authorList>
    </citation>
    <scope>NUCLEOTIDE SEQUENCE [LARGE SCALE GENOMIC DNA]</scope>
    <source>
        <strain evidence="3 4">KQ-3</strain>
    </source>
</reference>